<dbReference type="InterPro" id="IPR009057">
    <property type="entry name" value="Homeodomain-like_sf"/>
</dbReference>
<proteinExistence type="predicted"/>
<evidence type="ECO:0000256" key="3">
    <source>
        <dbReference type="ARBA" id="ARBA00023163"/>
    </source>
</evidence>
<dbReference type="SUPFAM" id="SSF46689">
    <property type="entry name" value="Homeodomain-like"/>
    <property type="match status" value="1"/>
</dbReference>
<name>A0A5B1L3X2_9ACTN</name>
<dbReference type="GO" id="GO:0003700">
    <property type="term" value="F:DNA-binding transcription factor activity"/>
    <property type="evidence" value="ECO:0007669"/>
    <property type="project" value="TreeGrafter"/>
</dbReference>
<dbReference type="Pfam" id="PF00440">
    <property type="entry name" value="TetR_N"/>
    <property type="match status" value="1"/>
</dbReference>
<gene>
    <name evidence="6" type="ORF">F0U44_21915</name>
</gene>
<evidence type="ECO:0000256" key="4">
    <source>
        <dbReference type="PROSITE-ProRule" id="PRU00335"/>
    </source>
</evidence>
<sequence>MVPSILTATPGYPFWGNHARETERMAEEQNDLDYAGDGRRLRWLAHNQARRRVIIDAAIRVLERTEPGDDVQVQLIAEEAGLARTVLYRHFHDRVDLDLAVQQAICKDIGDQLLGTLTYEGRPFEIIRDAVTGVVSWAVEHPTLFWFVELELPGPGPHPLSVAIEQIAEQIETIMNTVVDHFGVELSANDRASLDPWVFALIGAVFSGVKRWQSRLEVTPDGAAFAHMLAESIWVQIDAMAKLRGLVVPDVPLVELFHVMEQSEQ</sequence>
<protein>
    <submittedName>
        <fullName evidence="6">TetR/AcrR family transcriptional regulator</fullName>
    </submittedName>
</protein>
<accession>A0A5B1L3X2</accession>
<dbReference type="AlphaFoldDB" id="A0A5B1L3X2"/>
<keyword evidence="2 4" id="KW-0238">DNA-binding</keyword>
<keyword evidence="1" id="KW-0805">Transcription regulation</keyword>
<keyword evidence="3" id="KW-0804">Transcription</keyword>
<organism evidence="6 7">
    <name type="scientific">Nocardioides humilatus</name>
    <dbReference type="NCBI Taxonomy" id="2607660"/>
    <lineage>
        <taxon>Bacteria</taxon>
        <taxon>Bacillati</taxon>
        <taxon>Actinomycetota</taxon>
        <taxon>Actinomycetes</taxon>
        <taxon>Propionibacteriales</taxon>
        <taxon>Nocardioidaceae</taxon>
        <taxon>Nocardioides</taxon>
    </lineage>
</organism>
<evidence type="ECO:0000256" key="2">
    <source>
        <dbReference type="ARBA" id="ARBA00023125"/>
    </source>
</evidence>
<dbReference type="InterPro" id="IPR001647">
    <property type="entry name" value="HTH_TetR"/>
</dbReference>
<comment type="caution">
    <text evidence="6">The sequence shown here is derived from an EMBL/GenBank/DDBJ whole genome shotgun (WGS) entry which is preliminary data.</text>
</comment>
<feature type="DNA-binding region" description="H-T-H motif" evidence="4">
    <location>
        <begin position="72"/>
        <end position="91"/>
    </location>
</feature>
<dbReference type="InterPro" id="IPR050109">
    <property type="entry name" value="HTH-type_TetR-like_transc_reg"/>
</dbReference>
<evidence type="ECO:0000256" key="1">
    <source>
        <dbReference type="ARBA" id="ARBA00023015"/>
    </source>
</evidence>
<feature type="domain" description="HTH tetR-type" evidence="5">
    <location>
        <begin position="48"/>
        <end position="109"/>
    </location>
</feature>
<dbReference type="Proteomes" id="UP000325003">
    <property type="component" value="Unassembled WGS sequence"/>
</dbReference>
<reference evidence="6 7" key="1">
    <citation type="submission" date="2019-09" db="EMBL/GenBank/DDBJ databases">
        <title>Nocardioides panacisoli sp. nov., isolated from the soil of a ginseng field.</title>
        <authorList>
            <person name="Cho C."/>
        </authorList>
    </citation>
    <scope>NUCLEOTIDE SEQUENCE [LARGE SCALE GENOMIC DNA]</scope>
    <source>
        <strain evidence="6 7">BN130099</strain>
    </source>
</reference>
<dbReference type="Gene3D" id="1.10.357.10">
    <property type="entry name" value="Tetracycline Repressor, domain 2"/>
    <property type="match status" value="1"/>
</dbReference>
<dbReference type="PANTHER" id="PTHR30055">
    <property type="entry name" value="HTH-TYPE TRANSCRIPTIONAL REGULATOR RUTR"/>
    <property type="match status" value="1"/>
</dbReference>
<evidence type="ECO:0000259" key="5">
    <source>
        <dbReference type="PROSITE" id="PS50977"/>
    </source>
</evidence>
<reference evidence="6 7" key="2">
    <citation type="submission" date="2019-09" db="EMBL/GenBank/DDBJ databases">
        <authorList>
            <person name="Jin C."/>
        </authorList>
    </citation>
    <scope>NUCLEOTIDE SEQUENCE [LARGE SCALE GENOMIC DNA]</scope>
    <source>
        <strain evidence="6 7">BN130099</strain>
    </source>
</reference>
<dbReference type="EMBL" id="VUJV01000010">
    <property type="protein sequence ID" value="KAA1415342.1"/>
    <property type="molecule type" value="Genomic_DNA"/>
</dbReference>
<dbReference type="GO" id="GO:0000976">
    <property type="term" value="F:transcription cis-regulatory region binding"/>
    <property type="evidence" value="ECO:0007669"/>
    <property type="project" value="TreeGrafter"/>
</dbReference>
<evidence type="ECO:0000313" key="6">
    <source>
        <dbReference type="EMBL" id="KAA1415342.1"/>
    </source>
</evidence>
<keyword evidence="7" id="KW-1185">Reference proteome</keyword>
<evidence type="ECO:0000313" key="7">
    <source>
        <dbReference type="Proteomes" id="UP000325003"/>
    </source>
</evidence>
<dbReference type="PROSITE" id="PS50977">
    <property type="entry name" value="HTH_TETR_2"/>
    <property type="match status" value="1"/>
</dbReference>
<dbReference type="PANTHER" id="PTHR30055:SF234">
    <property type="entry name" value="HTH-TYPE TRANSCRIPTIONAL REGULATOR BETI"/>
    <property type="match status" value="1"/>
</dbReference>